<feature type="non-terminal residue" evidence="3">
    <location>
        <position position="1"/>
    </location>
</feature>
<feature type="compositionally biased region" description="Basic and acidic residues" evidence="1">
    <location>
        <begin position="1107"/>
        <end position="1127"/>
    </location>
</feature>
<dbReference type="SUPFAM" id="SSF82199">
    <property type="entry name" value="SET domain"/>
    <property type="match status" value="2"/>
</dbReference>
<dbReference type="Proteomes" id="UP001146120">
    <property type="component" value="Unassembled WGS sequence"/>
</dbReference>
<reference evidence="3" key="1">
    <citation type="submission" date="2022-11" db="EMBL/GenBank/DDBJ databases">
        <authorList>
            <person name="Morgan W.R."/>
            <person name="Tartar A."/>
        </authorList>
    </citation>
    <scope>NUCLEOTIDE SEQUENCE</scope>
    <source>
        <strain evidence="3">ARSEF 373</strain>
    </source>
</reference>
<dbReference type="CDD" id="cd20071">
    <property type="entry name" value="SET_SMYD"/>
    <property type="match status" value="2"/>
</dbReference>
<name>A0AAV2YMB4_9STRA</name>
<dbReference type="Gene3D" id="2.170.270.10">
    <property type="entry name" value="SET domain"/>
    <property type="match status" value="2"/>
</dbReference>
<protein>
    <recommendedName>
        <fullName evidence="2">SET domain-containing protein</fullName>
    </recommendedName>
</protein>
<dbReference type="InterPro" id="IPR044237">
    <property type="entry name" value="ATXR2-like"/>
</dbReference>
<feature type="compositionally biased region" description="Acidic residues" evidence="1">
    <location>
        <begin position="451"/>
        <end position="464"/>
    </location>
</feature>
<organism evidence="3 4">
    <name type="scientific">Lagenidium giganteum</name>
    <dbReference type="NCBI Taxonomy" id="4803"/>
    <lineage>
        <taxon>Eukaryota</taxon>
        <taxon>Sar</taxon>
        <taxon>Stramenopiles</taxon>
        <taxon>Oomycota</taxon>
        <taxon>Peronosporomycetes</taxon>
        <taxon>Pythiales</taxon>
        <taxon>Pythiaceae</taxon>
    </lineage>
</organism>
<gene>
    <name evidence="3" type="ORF">N0F65_003412</name>
</gene>
<dbReference type="Pfam" id="PF00856">
    <property type="entry name" value="SET"/>
    <property type="match status" value="2"/>
</dbReference>
<reference evidence="3" key="2">
    <citation type="journal article" date="2023" name="Microbiol Resour">
        <title>Decontamination and Annotation of the Draft Genome Sequence of the Oomycete Lagenidium giganteum ARSEF 373.</title>
        <authorList>
            <person name="Morgan W.R."/>
            <person name="Tartar A."/>
        </authorList>
    </citation>
    <scope>NUCLEOTIDE SEQUENCE</scope>
    <source>
        <strain evidence="3">ARSEF 373</strain>
    </source>
</reference>
<comment type="caution">
    <text evidence="3">The sequence shown here is derived from an EMBL/GenBank/DDBJ whole genome shotgun (WGS) entry which is preliminary data.</text>
</comment>
<dbReference type="PANTHER" id="PTHR47436:SF1">
    <property type="entry name" value="SET DOMAIN-CONTAINING PROTEIN"/>
    <property type="match status" value="1"/>
</dbReference>
<dbReference type="AlphaFoldDB" id="A0AAV2YMB4"/>
<accession>A0AAV2YMB4</accession>
<feature type="region of interest" description="Disordered" evidence="1">
    <location>
        <begin position="930"/>
        <end position="958"/>
    </location>
</feature>
<dbReference type="SMART" id="SM00317">
    <property type="entry name" value="SET"/>
    <property type="match status" value="2"/>
</dbReference>
<evidence type="ECO:0000259" key="2">
    <source>
        <dbReference type="PROSITE" id="PS50280"/>
    </source>
</evidence>
<feature type="compositionally biased region" description="Polar residues" evidence="1">
    <location>
        <begin position="1097"/>
        <end position="1106"/>
    </location>
</feature>
<evidence type="ECO:0000313" key="4">
    <source>
        <dbReference type="Proteomes" id="UP001146120"/>
    </source>
</evidence>
<dbReference type="PROSITE" id="PS50280">
    <property type="entry name" value="SET"/>
    <property type="match status" value="1"/>
</dbReference>
<feature type="region of interest" description="Disordered" evidence="1">
    <location>
        <begin position="437"/>
        <end position="464"/>
    </location>
</feature>
<proteinExistence type="predicted"/>
<evidence type="ECO:0000313" key="3">
    <source>
        <dbReference type="EMBL" id="DAZ94478.1"/>
    </source>
</evidence>
<feature type="compositionally biased region" description="Low complexity" evidence="1">
    <location>
        <begin position="992"/>
        <end position="1006"/>
    </location>
</feature>
<dbReference type="InterPro" id="IPR046341">
    <property type="entry name" value="SET_dom_sf"/>
</dbReference>
<keyword evidence="4" id="KW-1185">Reference proteome</keyword>
<dbReference type="GO" id="GO:0008168">
    <property type="term" value="F:methyltransferase activity"/>
    <property type="evidence" value="ECO:0007669"/>
    <property type="project" value="InterPro"/>
</dbReference>
<dbReference type="PANTHER" id="PTHR47436">
    <property type="entry name" value="HISTONE-LYSINE N-METHYLTRANSFERASE ATXR2"/>
    <property type="match status" value="1"/>
</dbReference>
<feature type="domain" description="SET" evidence="2">
    <location>
        <begin position="489"/>
        <end position="1065"/>
    </location>
</feature>
<feature type="compositionally biased region" description="Basic and acidic residues" evidence="1">
    <location>
        <begin position="437"/>
        <end position="450"/>
    </location>
</feature>
<feature type="region of interest" description="Disordered" evidence="1">
    <location>
        <begin position="986"/>
        <end position="1012"/>
    </location>
</feature>
<dbReference type="InterPro" id="IPR001214">
    <property type="entry name" value="SET_dom"/>
</dbReference>
<dbReference type="EMBL" id="DAKRPA010000248">
    <property type="protein sequence ID" value="DAZ94478.1"/>
    <property type="molecule type" value="Genomic_DNA"/>
</dbReference>
<sequence length="1134" mass="126110">SLAAKALLPLLSHEVVLRGTGQAAGRLGRSVARSQRDLQRVCLSRDLPSSSTRSANSIQIPTPPTMAPATSNTLMLPNEPKVAAYFDALIRNQLEGAPIQCGYAGEAKGKAIYAAKALVAGEPVWTEKPFVAMQHEISRDFIDSCEHCFVSLINTKEEWERVVKACQEDSVEVTEKDLDEAVEYLQKEGGKSAEDSYFSVFKQAEHHVICECGAVFCSEKCKKAADEEYHALVCTNAENNETPMGQFVNHTLATNEIFQLAAKVIAKVMMRFVSSHDLAHAREPVDMFCKKPWWEVISSEEDLEEGQTMEEYQQCFKDLLSQTLDLFKAGLADNLARMEKADALNGLSAETVLSSCDELLTPDYFANVVGMFEMNNISMEIDHPFHALAEALNEEKEDNTEDPAVLTRVNKALSLYAEKYETPKCLEGCCGGEDGEHDHDHAHDHAHEHEGEDDDEEDEDEEDLEQGFYGVDGTALFSGICTMNHSCDPNCTVLYTKDGSAHVFAVKDIQEGEELTISYIDVDQDRADRHECLRSMEAATTTTTSPSHSRMAPPRAVAARATAGNRHSCVAAPYAPNEPRTARYFEVVISKAKAPVVCGFAGKVKGKAIYADCDIPGATRIWTESPFVAMQHEKNQHHVKCCQYCFVPLVGDYRQLWESMVAKWHARNRAGATTIEAVSANGERTSSQMAYLEEAMRDVQVGDLDYVVDKLELSRHNCGLVTPTHVCVCGAAFCSRLCQAKANHEFHAILCPGQDEFNSMHEFLRHVQWTNEIFILAAKVIARILARFIATRDLEKAREPIDMFYKKPWWEVVVVEKHYQHAGDSAMNGSAKTHGAANGDMTHPPAHVAQQSLRELLHTTHELLLDALECNLVRMEREDLLNGLSVDQIWTNCESVLSFEFFAALLGLFEMNNISLEVDHPFRALVDILEPDGHNEDPQRGSSVPPKGHAQNHRSTPTQQALFDACESDPTLRRVRALLELEDSELKEMPRSEVSSPSSSLSSSESSDSHNGFQGVEGTALFPIICTMNHSCDPNCTALYTKDGDAHVVAVRDIKRGEELCICYIDIDQDVAKREEHLREYQFKCFCARCAEERVVENSNSPNGERNQIESRCSKETKTGDVDKGHAAEQQVQS</sequence>
<evidence type="ECO:0000256" key="1">
    <source>
        <dbReference type="SAM" id="MobiDB-lite"/>
    </source>
</evidence>
<feature type="region of interest" description="Disordered" evidence="1">
    <location>
        <begin position="1097"/>
        <end position="1134"/>
    </location>
</feature>